<dbReference type="CDD" id="cd04301">
    <property type="entry name" value="NAT_SF"/>
    <property type="match status" value="1"/>
</dbReference>
<dbReference type="InParanoid" id="C5LZC6"/>
<protein>
    <recommendedName>
        <fullName evidence="1">N-acetyltransferase domain-containing protein</fullName>
    </recommendedName>
</protein>
<dbReference type="PROSITE" id="PS51186">
    <property type="entry name" value="GNAT"/>
    <property type="match status" value="1"/>
</dbReference>
<dbReference type="Gene3D" id="3.40.630.30">
    <property type="match status" value="1"/>
</dbReference>
<reference evidence="2 3" key="1">
    <citation type="submission" date="2008-07" db="EMBL/GenBank/DDBJ databases">
        <authorList>
            <person name="El-Sayed N."/>
            <person name="Caler E."/>
            <person name="Inman J."/>
            <person name="Amedeo P."/>
            <person name="Hass B."/>
            <person name="Wortman J."/>
        </authorList>
    </citation>
    <scope>NUCLEOTIDE SEQUENCE [LARGE SCALE GENOMIC DNA]</scope>
    <source>
        <strain evidence="3">ATCC 50983 / TXsc</strain>
    </source>
</reference>
<evidence type="ECO:0000259" key="1">
    <source>
        <dbReference type="PROSITE" id="PS51186"/>
    </source>
</evidence>
<proteinExistence type="predicted"/>
<dbReference type="RefSeq" id="XP_002765203.1">
    <property type="nucleotide sequence ID" value="XM_002765157.1"/>
</dbReference>
<evidence type="ECO:0000313" key="2">
    <source>
        <dbReference type="EMBL" id="EEQ97920.1"/>
    </source>
</evidence>
<dbReference type="InterPro" id="IPR000182">
    <property type="entry name" value="GNAT_dom"/>
</dbReference>
<dbReference type="SUPFAM" id="SSF55729">
    <property type="entry name" value="Acyl-CoA N-acyltransferases (Nat)"/>
    <property type="match status" value="1"/>
</dbReference>
<keyword evidence="3" id="KW-1185">Reference proteome</keyword>
<sequence length="109" mass="12433">MTIPDDSIAPYVEDAVIAKMPEASRKIPNGIIGYIDRVEVAKKYWRQGIAKKLLPESLEHVEASTPKLVAMYLMVERTNQNAIDLYEKTGFEKILGEFYRLDSRGLDMK</sequence>
<accession>C5LZC6</accession>
<dbReference type="Proteomes" id="UP000007800">
    <property type="component" value="Unassembled WGS sequence"/>
</dbReference>
<dbReference type="Pfam" id="PF00583">
    <property type="entry name" value="Acetyltransf_1"/>
    <property type="match status" value="1"/>
</dbReference>
<feature type="domain" description="N-acetyltransferase" evidence="1">
    <location>
        <begin position="1"/>
        <end position="109"/>
    </location>
</feature>
<dbReference type="AlphaFoldDB" id="C5LZC6"/>
<dbReference type="InterPro" id="IPR016181">
    <property type="entry name" value="Acyl_CoA_acyltransferase"/>
</dbReference>
<dbReference type="GeneID" id="9037734"/>
<name>C5LZC6_PERM5</name>
<gene>
    <name evidence="2" type="ORF">Pmar_PMAR025544</name>
</gene>
<dbReference type="GO" id="GO:0016747">
    <property type="term" value="F:acyltransferase activity, transferring groups other than amino-acyl groups"/>
    <property type="evidence" value="ECO:0007669"/>
    <property type="project" value="InterPro"/>
</dbReference>
<dbReference type="OrthoDB" id="47017at2759"/>
<organism evidence="3">
    <name type="scientific">Perkinsus marinus (strain ATCC 50983 / TXsc)</name>
    <dbReference type="NCBI Taxonomy" id="423536"/>
    <lineage>
        <taxon>Eukaryota</taxon>
        <taxon>Sar</taxon>
        <taxon>Alveolata</taxon>
        <taxon>Perkinsozoa</taxon>
        <taxon>Perkinsea</taxon>
        <taxon>Perkinsida</taxon>
        <taxon>Perkinsidae</taxon>
        <taxon>Perkinsus</taxon>
    </lineage>
</organism>
<evidence type="ECO:0000313" key="3">
    <source>
        <dbReference type="Proteomes" id="UP000007800"/>
    </source>
</evidence>
<dbReference type="EMBL" id="GG686856">
    <property type="protein sequence ID" value="EEQ97920.1"/>
    <property type="molecule type" value="Genomic_DNA"/>
</dbReference>